<gene>
    <name evidence="9" type="primary">ybeY</name>
    <name evidence="10" type="ORF">L21TH_0038</name>
</gene>
<dbReference type="OrthoDB" id="9807740at2"/>
<keyword evidence="7 9" id="KW-0378">Hydrolase</keyword>
<comment type="cofactor">
    <cofactor evidence="9">
        <name>Zn(2+)</name>
        <dbReference type="ChEBI" id="CHEBI:29105"/>
    </cofactor>
    <text evidence="9">Binds 1 zinc ion.</text>
</comment>
<comment type="caution">
    <text evidence="10">The sequence shown here is derived from an EMBL/GenBank/DDBJ whole genome shotgun (WGS) entry which is preliminary data.</text>
</comment>
<keyword evidence="4 9" id="KW-0540">Nuclease</keyword>
<name>R1AYU2_9FIRM</name>
<evidence type="ECO:0000313" key="10">
    <source>
        <dbReference type="EMBL" id="EOD01877.1"/>
    </source>
</evidence>
<sequence length="154" mass="18203">MDVLIDNRQDKIDIEVDIEEIVQKVCKECLIYENKSLNYEISISFVDNKEIKRLNGIYRGKDKPTDVLSFPMEDDDDTNNFEEKILLGDIVISAEKAMEQSKEYGHSFIREVAYLTAHSMFHLMGYDHMTEKEKQIMRQKEKDIMKKIKIFKNN</sequence>
<dbReference type="Pfam" id="PF02130">
    <property type="entry name" value="YbeY"/>
    <property type="match status" value="1"/>
</dbReference>
<dbReference type="NCBIfam" id="TIGR00043">
    <property type="entry name" value="rRNA maturation RNase YbeY"/>
    <property type="match status" value="1"/>
</dbReference>
<dbReference type="Gene3D" id="3.40.390.30">
    <property type="entry name" value="Metalloproteases ('zincins'), catalytic domain"/>
    <property type="match status" value="1"/>
</dbReference>
<evidence type="ECO:0000256" key="9">
    <source>
        <dbReference type="HAMAP-Rule" id="MF_00009"/>
    </source>
</evidence>
<proteinExistence type="inferred from homology"/>
<feature type="binding site" evidence="9">
    <location>
        <position position="128"/>
    </location>
    <ligand>
        <name>Zn(2+)</name>
        <dbReference type="ChEBI" id="CHEBI:29105"/>
        <note>catalytic</note>
    </ligand>
</feature>
<dbReference type="GO" id="GO:0006364">
    <property type="term" value="P:rRNA processing"/>
    <property type="evidence" value="ECO:0007669"/>
    <property type="project" value="UniProtKB-UniRule"/>
</dbReference>
<organism evidence="10 11">
    <name type="scientific">Caldisalinibacter kiritimatiensis</name>
    <dbReference type="NCBI Taxonomy" id="1304284"/>
    <lineage>
        <taxon>Bacteria</taxon>
        <taxon>Bacillati</taxon>
        <taxon>Bacillota</taxon>
        <taxon>Tissierellia</taxon>
        <taxon>Tissierellales</taxon>
        <taxon>Thermohalobacteraceae</taxon>
        <taxon>Caldisalinibacter</taxon>
    </lineage>
</organism>
<evidence type="ECO:0000256" key="1">
    <source>
        <dbReference type="ARBA" id="ARBA00010875"/>
    </source>
</evidence>
<dbReference type="GO" id="GO:0004521">
    <property type="term" value="F:RNA endonuclease activity"/>
    <property type="evidence" value="ECO:0007669"/>
    <property type="project" value="UniProtKB-UniRule"/>
</dbReference>
<accession>R1AYU2</accession>
<evidence type="ECO:0000256" key="6">
    <source>
        <dbReference type="ARBA" id="ARBA00022759"/>
    </source>
</evidence>
<dbReference type="SUPFAM" id="SSF55486">
    <property type="entry name" value="Metalloproteases ('zincins'), catalytic domain"/>
    <property type="match status" value="1"/>
</dbReference>
<feature type="binding site" evidence="9">
    <location>
        <position position="122"/>
    </location>
    <ligand>
        <name>Zn(2+)</name>
        <dbReference type="ChEBI" id="CHEBI:29105"/>
        <note>catalytic</note>
    </ligand>
</feature>
<evidence type="ECO:0000256" key="7">
    <source>
        <dbReference type="ARBA" id="ARBA00022801"/>
    </source>
</evidence>
<reference evidence="10 11" key="1">
    <citation type="journal article" date="2015" name="Geomicrobiol. J.">
        <title>Caldisalinibacter kiritimatiensis gen. nov., sp. nov., a moderately thermohalophilic thiosulfate-reducing bacterium from a hypersaline microbial mat.</title>
        <authorList>
            <person name="Ben Hania W."/>
            <person name="Joseph M."/>
            <person name="Fiebig A."/>
            <person name="Bunk B."/>
            <person name="Klenk H.-P."/>
            <person name="Fardeau M.-L."/>
            <person name="Spring S."/>
        </authorList>
    </citation>
    <scope>NUCLEOTIDE SEQUENCE [LARGE SCALE GENOMIC DNA]</scope>
    <source>
        <strain evidence="10 11">L21-TH-D2</strain>
    </source>
</reference>
<dbReference type="GO" id="GO:0008270">
    <property type="term" value="F:zinc ion binding"/>
    <property type="evidence" value="ECO:0007669"/>
    <property type="project" value="UniProtKB-UniRule"/>
</dbReference>
<protein>
    <recommendedName>
        <fullName evidence="9">Endoribonuclease YbeY</fullName>
        <ecNumber evidence="9">3.1.-.-</ecNumber>
    </recommendedName>
</protein>
<comment type="similarity">
    <text evidence="1 9">Belongs to the endoribonuclease YbeY family.</text>
</comment>
<dbReference type="GO" id="GO:0005737">
    <property type="term" value="C:cytoplasm"/>
    <property type="evidence" value="ECO:0007669"/>
    <property type="project" value="UniProtKB-SubCell"/>
</dbReference>
<evidence type="ECO:0000256" key="5">
    <source>
        <dbReference type="ARBA" id="ARBA00022723"/>
    </source>
</evidence>
<dbReference type="PANTHER" id="PTHR46986:SF1">
    <property type="entry name" value="ENDORIBONUCLEASE YBEY, CHLOROPLASTIC"/>
    <property type="match status" value="1"/>
</dbReference>
<dbReference type="HAMAP" id="MF_00009">
    <property type="entry name" value="Endoribonucl_YbeY"/>
    <property type="match status" value="1"/>
</dbReference>
<keyword evidence="6 9" id="KW-0255">Endonuclease</keyword>
<dbReference type="Proteomes" id="UP000013378">
    <property type="component" value="Unassembled WGS sequence"/>
</dbReference>
<keyword evidence="2 9" id="KW-0690">Ribosome biogenesis</keyword>
<keyword evidence="9" id="KW-0963">Cytoplasm</keyword>
<dbReference type="AlphaFoldDB" id="R1AYU2"/>
<evidence type="ECO:0000256" key="2">
    <source>
        <dbReference type="ARBA" id="ARBA00022517"/>
    </source>
</evidence>
<keyword evidence="8 9" id="KW-0862">Zinc</keyword>
<dbReference type="InterPro" id="IPR023091">
    <property type="entry name" value="MetalPrtase_cat_dom_sf_prd"/>
</dbReference>
<evidence type="ECO:0000256" key="8">
    <source>
        <dbReference type="ARBA" id="ARBA00022833"/>
    </source>
</evidence>
<dbReference type="InterPro" id="IPR002036">
    <property type="entry name" value="YbeY"/>
</dbReference>
<comment type="function">
    <text evidence="9">Single strand-specific metallo-endoribonuclease involved in late-stage 70S ribosome quality control and in maturation of the 3' terminus of the 16S rRNA.</text>
</comment>
<evidence type="ECO:0000256" key="3">
    <source>
        <dbReference type="ARBA" id="ARBA00022552"/>
    </source>
</evidence>
<dbReference type="eggNOG" id="COG0319">
    <property type="taxonomic scope" value="Bacteria"/>
</dbReference>
<evidence type="ECO:0000256" key="4">
    <source>
        <dbReference type="ARBA" id="ARBA00022722"/>
    </source>
</evidence>
<dbReference type="PATRIC" id="fig|1304284.3.peg.38"/>
<dbReference type="GO" id="GO:0004222">
    <property type="term" value="F:metalloendopeptidase activity"/>
    <property type="evidence" value="ECO:0007669"/>
    <property type="project" value="InterPro"/>
</dbReference>
<dbReference type="EC" id="3.1.-.-" evidence="9"/>
<keyword evidence="3 9" id="KW-0698">rRNA processing</keyword>
<feature type="binding site" evidence="9">
    <location>
        <position position="118"/>
    </location>
    <ligand>
        <name>Zn(2+)</name>
        <dbReference type="ChEBI" id="CHEBI:29105"/>
        <note>catalytic</note>
    </ligand>
</feature>
<dbReference type="RefSeq" id="WP_006305379.1">
    <property type="nucleotide sequence ID" value="NZ_ARZA01000004.1"/>
</dbReference>
<evidence type="ECO:0000313" key="11">
    <source>
        <dbReference type="Proteomes" id="UP000013378"/>
    </source>
</evidence>
<comment type="subcellular location">
    <subcellularLocation>
        <location evidence="9">Cytoplasm</location>
    </subcellularLocation>
</comment>
<keyword evidence="5 9" id="KW-0479">Metal-binding</keyword>
<dbReference type="PANTHER" id="PTHR46986">
    <property type="entry name" value="ENDORIBONUCLEASE YBEY, CHLOROPLASTIC"/>
    <property type="match status" value="1"/>
</dbReference>
<dbReference type="STRING" id="1304284.L21TH_0038"/>
<dbReference type="EMBL" id="ARZA01000004">
    <property type="protein sequence ID" value="EOD01877.1"/>
    <property type="molecule type" value="Genomic_DNA"/>
</dbReference>
<keyword evidence="11" id="KW-1185">Reference proteome</keyword>